<organism evidence="2 3">
    <name type="scientific">Kistimonas scapharcae</name>
    <dbReference type="NCBI Taxonomy" id="1036133"/>
    <lineage>
        <taxon>Bacteria</taxon>
        <taxon>Pseudomonadati</taxon>
        <taxon>Pseudomonadota</taxon>
        <taxon>Gammaproteobacteria</taxon>
        <taxon>Oceanospirillales</taxon>
        <taxon>Endozoicomonadaceae</taxon>
        <taxon>Kistimonas</taxon>
    </lineage>
</organism>
<proteinExistence type="predicted"/>
<feature type="region of interest" description="Disordered" evidence="1">
    <location>
        <begin position="76"/>
        <end position="98"/>
    </location>
</feature>
<accession>A0ABP8V1V4</accession>
<dbReference type="EMBL" id="BAABFL010000347">
    <property type="protein sequence ID" value="GAA4649989.1"/>
    <property type="molecule type" value="Genomic_DNA"/>
</dbReference>
<evidence type="ECO:0000313" key="2">
    <source>
        <dbReference type="EMBL" id="GAA4649989.1"/>
    </source>
</evidence>
<protein>
    <submittedName>
        <fullName evidence="2">Uncharacterized protein</fullName>
    </submittedName>
</protein>
<comment type="caution">
    <text evidence="2">The sequence shown here is derived from an EMBL/GenBank/DDBJ whole genome shotgun (WGS) entry which is preliminary data.</text>
</comment>
<name>A0ABP8V1V4_9GAMM</name>
<evidence type="ECO:0000313" key="3">
    <source>
        <dbReference type="Proteomes" id="UP001500604"/>
    </source>
</evidence>
<dbReference type="RefSeq" id="WP_345196057.1">
    <property type="nucleotide sequence ID" value="NZ_BAABFL010000347.1"/>
</dbReference>
<evidence type="ECO:0000256" key="1">
    <source>
        <dbReference type="SAM" id="MobiDB-lite"/>
    </source>
</evidence>
<sequence length="272" mass="30327">MNVAVLVVNIGLVVVMGFAVIDKACAVDPTASRYSDLPPSYEEAISTSYYDSPPSYAEAVSTSYYGPPPSYEEAISTSYYDPPPSYEEATSTSYYNPPPSYEKPSLPSYDWPTIHYEAPPAPAYYDYHFSYEESDFPSYYGYLSDYDKPTYTTNYGTQSSHESRPYSAYQLLPSALGYRKANCGRADDWSSHHICCSEPGASENSVWAAAPGREWQCIEQPRSNCESSTRIWDNGKKVLTQNTMPSYCKARGKGAVLFDGRPPPISKRVIDL</sequence>
<keyword evidence="3" id="KW-1185">Reference proteome</keyword>
<gene>
    <name evidence="2" type="ORF">GCM10023116_22720</name>
</gene>
<reference evidence="3" key="1">
    <citation type="journal article" date="2019" name="Int. J. Syst. Evol. Microbiol.">
        <title>The Global Catalogue of Microorganisms (GCM) 10K type strain sequencing project: providing services to taxonomists for standard genome sequencing and annotation.</title>
        <authorList>
            <consortium name="The Broad Institute Genomics Platform"/>
            <consortium name="The Broad Institute Genome Sequencing Center for Infectious Disease"/>
            <person name="Wu L."/>
            <person name="Ma J."/>
        </authorList>
    </citation>
    <scope>NUCLEOTIDE SEQUENCE [LARGE SCALE GENOMIC DNA]</scope>
    <source>
        <strain evidence="3">JCM 17805</strain>
    </source>
</reference>
<dbReference type="Proteomes" id="UP001500604">
    <property type="component" value="Unassembled WGS sequence"/>
</dbReference>